<reference evidence="2 3" key="1">
    <citation type="submission" date="2020-08" db="EMBL/GenBank/DDBJ databases">
        <title>Genomic Encyclopedia of Type Strains, Phase IV (KMG-IV): sequencing the most valuable type-strain genomes for metagenomic binning, comparative biology and taxonomic classification.</title>
        <authorList>
            <person name="Goeker M."/>
        </authorList>
    </citation>
    <scope>NUCLEOTIDE SEQUENCE [LARGE SCALE GENOMIC DNA]</scope>
    <source>
        <strain evidence="2 3">DSM 102983</strain>
    </source>
</reference>
<organism evidence="2 3">
    <name type="scientific">Parabacteroides faecis</name>
    <dbReference type="NCBI Taxonomy" id="1217282"/>
    <lineage>
        <taxon>Bacteria</taxon>
        <taxon>Pseudomonadati</taxon>
        <taxon>Bacteroidota</taxon>
        <taxon>Bacteroidia</taxon>
        <taxon>Bacteroidales</taxon>
        <taxon>Tannerellaceae</taxon>
        <taxon>Parabacteroides</taxon>
    </lineage>
</organism>
<dbReference type="Pfam" id="PF12992">
    <property type="entry name" value="DUF3876"/>
    <property type="match status" value="1"/>
</dbReference>
<keyword evidence="1" id="KW-1133">Transmembrane helix</keyword>
<evidence type="ECO:0008006" key="4">
    <source>
        <dbReference type="Google" id="ProtNLM"/>
    </source>
</evidence>
<gene>
    <name evidence="2" type="ORF">GGQ57_005135</name>
</gene>
<evidence type="ECO:0000313" key="2">
    <source>
        <dbReference type="EMBL" id="MBB4625188.1"/>
    </source>
</evidence>
<feature type="transmembrane region" description="Helical" evidence="1">
    <location>
        <begin position="59"/>
        <end position="78"/>
    </location>
</feature>
<proteinExistence type="predicted"/>
<dbReference type="EMBL" id="JACHOC010000014">
    <property type="protein sequence ID" value="MBB4625188.1"/>
    <property type="molecule type" value="Genomic_DNA"/>
</dbReference>
<evidence type="ECO:0000313" key="3">
    <source>
        <dbReference type="Proteomes" id="UP000533637"/>
    </source>
</evidence>
<keyword evidence="3" id="KW-1185">Reference proteome</keyword>
<name>A0ABR6KUJ9_9BACT</name>
<dbReference type="InterPro" id="IPR024452">
    <property type="entry name" value="DUF3876"/>
</dbReference>
<comment type="caution">
    <text evidence="2">The sequence shown here is derived from an EMBL/GenBank/DDBJ whole genome shotgun (WGS) entry which is preliminary data.</text>
</comment>
<keyword evidence="1" id="KW-0472">Membrane</keyword>
<dbReference type="RefSeq" id="WP_129734909.1">
    <property type="nucleotide sequence ID" value="NZ_BMPB01000021.1"/>
</dbReference>
<dbReference type="Proteomes" id="UP000533637">
    <property type="component" value="Unassembled WGS sequence"/>
</dbReference>
<evidence type="ECO:0000256" key="1">
    <source>
        <dbReference type="SAM" id="Phobius"/>
    </source>
</evidence>
<keyword evidence="1" id="KW-0812">Transmembrane</keyword>
<protein>
    <recommendedName>
        <fullName evidence="4">DUF3876 domain-containing protein</fullName>
    </recommendedName>
</protein>
<accession>A0ABR6KUJ9</accession>
<sequence length="98" mass="11425">MYRKEYIPAQPVDNSFRMADLQGRWKSSFGSPEVNVVRNGNGYRITYSYSTGDSITTRIFRYGGTVFFNLYGWIAIYYDPLRDVLTLSTEGDYYRAED</sequence>